<name>A0ABQ7R2M3_PLUXY</name>
<sequence length="73" mass="8177">MEKSVLVINAKLIFVKRLVAVGFDRSKRIRAARGAGREVRGAGRGLGATSPSCHKLQRHHRRHGHDTILHEEM</sequence>
<proteinExistence type="predicted"/>
<organism evidence="2 3">
    <name type="scientific">Plutella xylostella</name>
    <name type="common">Diamondback moth</name>
    <name type="synonym">Plutella maculipennis</name>
    <dbReference type="NCBI Taxonomy" id="51655"/>
    <lineage>
        <taxon>Eukaryota</taxon>
        <taxon>Metazoa</taxon>
        <taxon>Ecdysozoa</taxon>
        <taxon>Arthropoda</taxon>
        <taxon>Hexapoda</taxon>
        <taxon>Insecta</taxon>
        <taxon>Pterygota</taxon>
        <taxon>Neoptera</taxon>
        <taxon>Endopterygota</taxon>
        <taxon>Lepidoptera</taxon>
        <taxon>Glossata</taxon>
        <taxon>Ditrysia</taxon>
        <taxon>Yponomeutoidea</taxon>
        <taxon>Plutellidae</taxon>
        <taxon>Plutella</taxon>
    </lineage>
</organism>
<keyword evidence="3" id="KW-1185">Reference proteome</keyword>
<reference evidence="2 3" key="1">
    <citation type="submission" date="2021-06" db="EMBL/GenBank/DDBJ databases">
        <title>A haploid diamondback moth (Plutella xylostella L.) genome assembly resolves 31 chromosomes and identifies a diamide resistance mutation.</title>
        <authorList>
            <person name="Ward C.M."/>
            <person name="Perry K.D."/>
            <person name="Baker G."/>
            <person name="Powis K."/>
            <person name="Heckel D.G."/>
            <person name="Baxter S.W."/>
        </authorList>
    </citation>
    <scope>NUCLEOTIDE SEQUENCE [LARGE SCALE GENOMIC DNA]</scope>
    <source>
        <strain evidence="2 3">LV</strain>
        <tissue evidence="2">Single pupa</tissue>
    </source>
</reference>
<feature type="compositionally biased region" description="Basic residues" evidence="1">
    <location>
        <begin position="55"/>
        <end position="64"/>
    </location>
</feature>
<dbReference type="EMBL" id="JAHIBW010000004">
    <property type="protein sequence ID" value="KAG7311489.1"/>
    <property type="molecule type" value="Genomic_DNA"/>
</dbReference>
<evidence type="ECO:0000256" key="1">
    <source>
        <dbReference type="SAM" id="MobiDB-lite"/>
    </source>
</evidence>
<gene>
    <name evidence="2" type="ORF">JYU34_002531</name>
</gene>
<feature type="region of interest" description="Disordered" evidence="1">
    <location>
        <begin position="35"/>
        <end position="73"/>
    </location>
</feature>
<evidence type="ECO:0000313" key="3">
    <source>
        <dbReference type="Proteomes" id="UP000823941"/>
    </source>
</evidence>
<protein>
    <submittedName>
        <fullName evidence="2">Uncharacterized protein</fullName>
    </submittedName>
</protein>
<evidence type="ECO:0000313" key="2">
    <source>
        <dbReference type="EMBL" id="KAG7311489.1"/>
    </source>
</evidence>
<accession>A0ABQ7R2M3</accession>
<dbReference type="Proteomes" id="UP000823941">
    <property type="component" value="Chromosome 4"/>
</dbReference>
<comment type="caution">
    <text evidence="2">The sequence shown here is derived from an EMBL/GenBank/DDBJ whole genome shotgun (WGS) entry which is preliminary data.</text>
</comment>